<dbReference type="EMBL" id="KV441010">
    <property type="protein sequence ID" value="OAD65536.1"/>
    <property type="molecule type" value="Genomic_DNA"/>
</dbReference>
<evidence type="ECO:0000313" key="2">
    <source>
        <dbReference type="Proteomes" id="UP000077315"/>
    </source>
</evidence>
<dbReference type="Proteomes" id="UP000077315">
    <property type="component" value="Unassembled WGS sequence"/>
</dbReference>
<gene>
    <name evidence="1" type="ORF">PHYBLDRAFT_64606</name>
</gene>
<dbReference type="VEuPathDB" id="FungiDB:PHYBLDRAFT_64606"/>
<sequence length="118" mass="13372">MEEERGSKEVIDIAPCFRLQEYGVSCHTGLLHIGKSNALAVDHLTVRICAPRKKSCLIINMRLDSEVLGNSPMSIYSLNYGSIKYLLYRAFQVMIKTDIALFCNSHVEIFNMRKNCAN</sequence>
<proteinExistence type="predicted"/>
<accession>A0A162PGQ3</accession>
<keyword evidence="2" id="KW-1185">Reference proteome</keyword>
<evidence type="ECO:0000313" key="1">
    <source>
        <dbReference type="EMBL" id="OAD65536.1"/>
    </source>
</evidence>
<organism evidence="1 2">
    <name type="scientific">Phycomyces blakesleeanus (strain ATCC 8743b / DSM 1359 / FGSC 10004 / NBRC 33097 / NRRL 1555)</name>
    <dbReference type="NCBI Taxonomy" id="763407"/>
    <lineage>
        <taxon>Eukaryota</taxon>
        <taxon>Fungi</taxon>
        <taxon>Fungi incertae sedis</taxon>
        <taxon>Mucoromycota</taxon>
        <taxon>Mucoromycotina</taxon>
        <taxon>Mucoromycetes</taxon>
        <taxon>Mucorales</taxon>
        <taxon>Phycomycetaceae</taxon>
        <taxon>Phycomyces</taxon>
    </lineage>
</organism>
<reference evidence="2" key="1">
    <citation type="submission" date="2015-06" db="EMBL/GenBank/DDBJ databases">
        <title>Expansion of signal transduction pathways in fungi by whole-genome duplication.</title>
        <authorList>
            <consortium name="DOE Joint Genome Institute"/>
            <person name="Corrochano L.M."/>
            <person name="Kuo A."/>
            <person name="Marcet-Houben M."/>
            <person name="Polaino S."/>
            <person name="Salamov A."/>
            <person name="Villalobos J.M."/>
            <person name="Alvarez M.I."/>
            <person name="Avalos J."/>
            <person name="Benito E.P."/>
            <person name="Benoit I."/>
            <person name="Burger G."/>
            <person name="Camino L.P."/>
            <person name="Canovas D."/>
            <person name="Cerda-Olmedo E."/>
            <person name="Cheng J.-F."/>
            <person name="Dominguez A."/>
            <person name="Elias M."/>
            <person name="Eslava A.P."/>
            <person name="Glaser F."/>
            <person name="Grimwood J."/>
            <person name="Gutierrez G."/>
            <person name="Heitman J."/>
            <person name="Henrissat B."/>
            <person name="Iturriaga E.A."/>
            <person name="Lang B.F."/>
            <person name="Lavin J.L."/>
            <person name="Lee S."/>
            <person name="Li W."/>
            <person name="Lindquist E."/>
            <person name="Lopez-Garcia S."/>
            <person name="Luque E.M."/>
            <person name="Marcos A.T."/>
            <person name="Martin J."/>
            <person name="McCluskey K."/>
            <person name="Medina H.R."/>
            <person name="Miralles-Duran A."/>
            <person name="Miyazaki A."/>
            <person name="Munoz-Torres E."/>
            <person name="Oguiza J.A."/>
            <person name="Ohm R."/>
            <person name="Olmedo M."/>
            <person name="Orejas M."/>
            <person name="Ortiz-Castellanos L."/>
            <person name="Pisabarro A.G."/>
            <person name="Rodriguez-Romero J."/>
            <person name="Ruiz-Herrera J."/>
            <person name="Ruiz-Vazquez R."/>
            <person name="Sanz C."/>
            <person name="Schackwitz W."/>
            <person name="Schmutz J."/>
            <person name="Shahriari M."/>
            <person name="Shelest E."/>
            <person name="Silva-Franco F."/>
            <person name="Soanes D."/>
            <person name="Syed K."/>
            <person name="Tagua V.G."/>
            <person name="Talbot N.J."/>
            <person name="Thon M."/>
            <person name="De vries R.P."/>
            <person name="Wiebenga A."/>
            <person name="Yadav J.S."/>
            <person name="Braun E.L."/>
            <person name="Baker S."/>
            <person name="Garre V."/>
            <person name="Horwitz B."/>
            <person name="Torres-Martinez S."/>
            <person name="Idnurm A."/>
            <person name="Herrera-Estrella A."/>
            <person name="Gabaldon T."/>
            <person name="Grigoriev I.V."/>
        </authorList>
    </citation>
    <scope>NUCLEOTIDE SEQUENCE [LARGE SCALE GENOMIC DNA]</scope>
    <source>
        <strain evidence="2">NRRL 1555(-)</strain>
    </source>
</reference>
<dbReference type="AlphaFoldDB" id="A0A162PGQ3"/>
<name>A0A162PGQ3_PHYB8</name>
<dbReference type="GeneID" id="29002228"/>
<dbReference type="InParanoid" id="A0A162PGQ3"/>
<protein>
    <submittedName>
        <fullName evidence="1">Uncharacterized protein</fullName>
    </submittedName>
</protein>
<dbReference type="RefSeq" id="XP_018283576.1">
    <property type="nucleotide sequence ID" value="XM_018441322.1"/>
</dbReference>